<dbReference type="EMBL" id="NTFI01000003">
    <property type="protein sequence ID" value="PHQ25492.1"/>
    <property type="molecule type" value="Genomic_DNA"/>
</dbReference>
<proteinExistence type="predicted"/>
<dbReference type="OrthoDB" id="5892231at2"/>
<reference evidence="1 2" key="1">
    <citation type="submission" date="2017-09" db="EMBL/GenBank/DDBJ databases">
        <title>The draft genome sequences of Marinobacter guineae M3B.</title>
        <authorList>
            <person name="Cao J."/>
        </authorList>
    </citation>
    <scope>NUCLEOTIDE SEQUENCE [LARGE SCALE GENOMIC DNA]</scope>
    <source>
        <strain evidence="1 2">M3B</strain>
    </source>
</reference>
<protein>
    <submittedName>
        <fullName evidence="1">Uncharacterized protein</fullName>
    </submittedName>
</protein>
<accession>A0A2G1VFN9</accession>
<name>A0A2G1VFN9_9GAMM</name>
<evidence type="ECO:0000313" key="1">
    <source>
        <dbReference type="EMBL" id="PHQ25492.1"/>
    </source>
</evidence>
<dbReference type="Proteomes" id="UP000229044">
    <property type="component" value="Unassembled WGS sequence"/>
</dbReference>
<dbReference type="RefSeq" id="WP_099618797.1">
    <property type="nucleotide sequence ID" value="NZ_KZ319340.1"/>
</dbReference>
<sequence>MVAKVIRTELGTERRCTKCNEYWPEDSEFFYSSNGKIQQPCKACYCELPSRKARKANQVKVQRIKLPLHLPANISLRANA</sequence>
<gene>
    <name evidence="1" type="ORF">CLH62_14310</name>
</gene>
<comment type="caution">
    <text evidence="1">The sequence shown here is derived from an EMBL/GenBank/DDBJ whole genome shotgun (WGS) entry which is preliminary data.</text>
</comment>
<dbReference type="AlphaFoldDB" id="A0A2G1VFN9"/>
<keyword evidence="2" id="KW-1185">Reference proteome</keyword>
<evidence type="ECO:0000313" key="2">
    <source>
        <dbReference type="Proteomes" id="UP000229044"/>
    </source>
</evidence>
<organism evidence="1 2">
    <name type="scientific">Marinobacter guineae</name>
    <dbReference type="NCBI Taxonomy" id="432303"/>
    <lineage>
        <taxon>Bacteria</taxon>
        <taxon>Pseudomonadati</taxon>
        <taxon>Pseudomonadota</taxon>
        <taxon>Gammaproteobacteria</taxon>
        <taxon>Pseudomonadales</taxon>
        <taxon>Marinobacteraceae</taxon>
        <taxon>Marinobacter</taxon>
    </lineage>
</organism>